<dbReference type="InterPro" id="IPR006527">
    <property type="entry name" value="F-box-assoc_dom_typ1"/>
</dbReference>
<sequence>MATREPPSRFGGYCEFKVDPVSTGNGEATSSSNDALHLGRQQSLLLLLPLELRIEIFSRLDAHSVIKLQSVCKDLRDVSRQLRLFPIESLTSSKDASHTFAPVAFLVAKGEKWIWAGYDPTAKFWKWLPSFSALLVATDHPDTVLAASDGLLCASSEGLICALVRGTIFPVTVCNPLTKEHRRLPPLTKPRCPDLLYILRDTKTPNRYRIIASGGYSLVAGEYTIIRKTECYDSATNSWTETSNSPQGLRLQRYQNGVYSNGFLYCLARGPQLDNLLLAYHVDSGTWVRNLSCEFLRNYDAWGGPMNAQFVTCNTAVYYYEEFHIQGTRLKGFTIDELATIEEILPTGVLATLDAWNNPEPSAERDKFFEAMLGASRKQGKLRRLLVEHRPLCQSRGTCVAQGRHQVCVYYPKEAKGMVYSFHDKSNPHKERLPEMNPTSQYLNADMMELPESHLQPLPCPFELSFSALV</sequence>
<dbReference type="InterPro" id="IPR036047">
    <property type="entry name" value="F-box-like_dom_sf"/>
</dbReference>
<dbReference type="FunFam" id="2.120.10.80:FF:000258">
    <property type="entry name" value="Predicted protein"/>
    <property type="match status" value="1"/>
</dbReference>
<name>A9TB31_PHYPA</name>
<dbReference type="InterPro" id="IPR001810">
    <property type="entry name" value="F-box_dom"/>
</dbReference>
<dbReference type="RefSeq" id="XP_024398328.1">
    <property type="nucleotide sequence ID" value="XM_024542560.2"/>
</dbReference>
<dbReference type="OrthoDB" id="7956040at2759"/>
<dbReference type="InterPro" id="IPR050796">
    <property type="entry name" value="SCF_F-box_component"/>
</dbReference>
<reference evidence="1 2" key="2">
    <citation type="journal article" date="2018" name="Plant J.">
        <title>The Physcomitrella patens chromosome-scale assembly reveals moss genome structure and evolution.</title>
        <authorList>
            <person name="Lang D."/>
            <person name="Ullrich K.K."/>
            <person name="Murat F."/>
            <person name="Fuchs J."/>
            <person name="Jenkins J."/>
            <person name="Haas F.B."/>
            <person name="Piednoel M."/>
            <person name="Gundlach H."/>
            <person name="Van Bel M."/>
            <person name="Meyberg R."/>
            <person name="Vives C."/>
            <person name="Morata J."/>
            <person name="Symeonidi A."/>
            <person name="Hiss M."/>
            <person name="Muchero W."/>
            <person name="Kamisugi Y."/>
            <person name="Saleh O."/>
            <person name="Blanc G."/>
            <person name="Decker E.L."/>
            <person name="van Gessel N."/>
            <person name="Grimwood J."/>
            <person name="Hayes R.D."/>
            <person name="Graham S.W."/>
            <person name="Gunter L.E."/>
            <person name="McDaniel S.F."/>
            <person name="Hoernstein S.N.W."/>
            <person name="Larsson A."/>
            <person name="Li F.W."/>
            <person name="Perroud P.F."/>
            <person name="Phillips J."/>
            <person name="Ranjan P."/>
            <person name="Rokshar D.S."/>
            <person name="Rothfels C.J."/>
            <person name="Schneider L."/>
            <person name="Shu S."/>
            <person name="Stevenson D.W."/>
            <person name="Thummler F."/>
            <person name="Tillich M."/>
            <person name="Villarreal Aguilar J.C."/>
            <person name="Widiez T."/>
            <person name="Wong G.K."/>
            <person name="Wymore A."/>
            <person name="Zhang Y."/>
            <person name="Zimmer A.D."/>
            <person name="Quatrano R.S."/>
            <person name="Mayer K.F.X."/>
            <person name="Goodstein D."/>
            <person name="Casacuberta J.M."/>
            <person name="Vandepoele K."/>
            <person name="Reski R."/>
            <person name="Cuming A.C."/>
            <person name="Tuskan G.A."/>
            <person name="Maumus F."/>
            <person name="Salse J."/>
            <person name="Schmutz J."/>
            <person name="Rensing S.A."/>
        </authorList>
    </citation>
    <scope>NUCLEOTIDE SEQUENCE [LARGE SCALE GENOMIC DNA]</scope>
    <source>
        <strain evidence="1 2">cv. Gransden 2004</strain>
    </source>
</reference>
<dbReference type="SMART" id="SM00256">
    <property type="entry name" value="FBOX"/>
    <property type="match status" value="1"/>
</dbReference>
<dbReference type="PANTHER" id="PTHR31672">
    <property type="entry name" value="BNACNNG10540D PROTEIN"/>
    <property type="match status" value="1"/>
</dbReference>
<protein>
    <submittedName>
        <fullName evidence="1">Uncharacterized protein</fullName>
    </submittedName>
</protein>
<organism evidence="1 2">
    <name type="scientific">Physcomitrium patens</name>
    <name type="common">Spreading-leaved earth moss</name>
    <name type="synonym">Physcomitrella patens</name>
    <dbReference type="NCBI Taxonomy" id="3218"/>
    <lineage>
        <taxon>Eukaryota</taxon>
        <taxon>Viridiplantae</taxon>
        <taxon>Streptophyta</taxon>
        <taxon>Embryophyta</taxon>
        <taxon>Bryophyta</taxon>
        <taxon>Bryophytina</taxon>
        <taxon>Bryopsida</taxon>
        <taxon>Funariidae</taxon>
        <taxon>Funariales</taxon>
        <taxon>Funariaceae</taxon>
        <taxon>Physcomitrium</taxon>
    </lineage>
</organism>
<evidence type="ECO:0000313" key="2">
    <source>
        <dbReference type="Proteomes" id="UP000006727"/>
    </source>
</evidence>
<dbReference type="EnsemblPlants" id="Pp3c16_16640V3.2">
    <property type="protein sequence ID" value="PAC:32984828.CDS.1"/>
    <property type="gene ID" value="Pp3c16_16640"/>
</dbReference>
<reference evidence="1" key="3">
    <citation type="submission" date="2020-12" db="UniProtKB">
        <authorList>
            <consortium name="EnsemblPlants"/>
        </authorList>
    </citation>
    <scope>IDENTIFICATION</scope>
</reference>
<dbReference type="Pfam" id="PF00646">
    <property type="entry name" value="F-box"/>
    <property type="match status" value="1"/>
</dbReference>
<proteinExistence type="predicted"/>
<dbReference type="RefSeq" id="XP_073395559.1">
    <property type="nucleotide sequence ID" value="XM_073539458.1"/>
</dbReference>
<dbReference type="InParanoid" id="A9TB31"/>
<dbReference type="Gramene" id="Pp3c16_16640V3.2">
    <property type="protein sequence ID" value="PAC:32984828.CDS.1"/>
    <property type="gene ID" value="Pp3c16_16640"/>
</dbReference>
<evidence type="ECO:0000313" key="1">
    <source>
        <dbReference type="EnsemblPlants" id="PAC:32984828.CDS.1"/>
    </source>
</evidence>
<keyword evidence="2" id="KW-1185">Reference proteome</keyword>
<gene>
    <name evidence="1" type="primary">LOC112293303</name>
</gene>
<dbReference type="Gene3D" id="1.20.1280.50">
    <property type="match status" value="1"/>
</dbReference>
<dbReference type="InterPro" id="IPR015915">
    <property type="entry name" value="Kelch-typ_b-propeller"/>
</dbReference>
<dbReference type="AlphaFoldDB" id="A9TB31"/>
<dbReference type="EMBL" id="ABEU02000016">
    <property type="status" value="NOT_ANNOTATED_CDS"/>
    <property type="molecule type" value="Genomic_DNA"/>
</dbReference>
<dbReference type="Gene3D" id="2.120.10.80">
    <property type="entry name" value="Kelch-type beta propeller"/>
    <property type="match status" value="1"/>
</dbReference>
<dbReference type="Proteomes" id="UP000006727">
    <property type="component" value="Chromosome 16"/>
</dbReference>
<dbReference type="SUPFAM" id="SSF81383">
    <property type="entry name" value="F-box domain"/>
    <property type="match status" value="1"/>
</dbReference>
<accession>A9TB31</accession>
<dbReference type="GeneID" id="112293303"/>
<dbReference type="SUPFAM" id="SSF117281">
    <property type="entry name" value="Kelch motif"/>
    <property type="match status" value="1"/>
</dbReference>
<dbReference type="Pfam" id="PF07734">
    <property type="entry name" value="FBA_1"/>
    <property type="match status" value="1"/>
</dbReference>
<dbReference type="CDD" id="cd09917">
    <property type="entry name" value="F-box_SF"/>
    <property type="match status" value="1"/>
</dbReference>
<dbReference type="PANTHER" id="PTHR31672:SF2">
    <property type="entry name" value="F-BOX DOMAIN-CONTAINING PROTEIN"/>
    <property type="match status" value="1"/>
</dbReference>
<dbReference type="PROSITE" id="PS50181">
    <property type="entry name" value="FBOX"/>
    <property type="match status" value="1"/>
</dbReference>
<reference evidence="1 2" key="1">
    <citation type="journal article" date="2008" name="Science">
        <title>The Physcomitrella genome reveals evolutionary insights into the conquest of land by plants.</title>
        <authorList>
            <person name="Rensing S."/>
            <person name="Lang D."/>
            <person name="Zimmer A."/>
            <person name="Terry A."/>
            <person name="Salamov A."/>
            <person name="Shapiro H."/>
            <person name="Nishiyama T."/>
            <person name="Perroud P.-F."/>
            <person name="Lindquist E."/>
            <person name="Kamisugi Y."/>
            <person name="Tanahashi T."/>
            <person name="Sakakibara K."/>
            <person name="Fujita T."/>
            <person name="Oishi K."/>
            <person name="Shin-I T."/>
            <person name="Kuroki Y."/>
            <person name="Toyoda A."/>
            <person name="Suzuki Y."/>
            <person name="Hashimoto A."/>
            <person name="Yamaguchi K."/>
            <person name="Sugano A."/>
            <person name="Kohara Y."/>
            <person name="Fujiyama A."/>
            <person name="Anterola A."/>
            <person name="Aoki S."/>
            <person name="Ashton N."/>
            <person name="Barbazuk W.B."/>
            <person name="Barker E."/>
            <person name="Bennetzen J."/>
            <person name="Bezanilla M."/>
            <person name="Blankenship R."/>
            <person name="Cho S.H."/>
            <person name="Dutcher S."/>
            <person name="Estelle M."/>
            <person name="Fawcett J.A."/>
            <person name="Gundlach H."/>
            <person name="Hanada K."/>
            <person name="Heyl A."/>
            <person name="Hicks K.A."/>
            <person name="Hugh J."/>
            <person name="Lohr M."/>
            <person name="Mayer K."/>
            <person name="Melkozernov A."/>
            <person name="Murata T."/>
            <person name="Nelson D."/>
            <person name="Pils B."/>
            <person name="Prigge M."/>
            <person name="Reiss B."/>
            <person name="Renner T."/>
            <person name="Rombauts S."/>
            <person name="Rushton P."/>
            <person name="Sanderfoot A."/>
            <person name="Schween G."/>
            <person name="Shiu S.-H."/>
            <person name="Stueber K."/>
            <person name="Theodoulou F.L."/>
            <person name="Tu H."/>
            <person name="Van de Peer Y."/>
            <person name="Verrier P.J."/>
            <person name="Waters E."/>
            <person name="Wood A."/>
            <person name="Yang L."/>
            <person name="Cove D."/>
            <person name="Cuming A."/>
            <person name="Hasebe M."/>
            <person name="Lucas S."/>
            <person name="Mishler D.B."/>
            <person name="Reski R."/>
            <person name="Grigoriev I."/>
            <person name="Quatrano R.S."/>
            <person name="Boore J.L."/>
        </authorList>
    </citation>
    <scope>NUCLEOTIDE SEQUENCE [LARGE SCALE GENOMIC DNA]</scope>
    <source>
        <strain evidence="1 2">cv. Gransden 2004</strain>
    </source>
</reference>